<reference evidence="6" key="1">
    <citation type="journal article" date="2024" name="FEMS Microbiol. Lett.">
        <title>Genomic insights into Spiroplasma endosymbionts that induce male-killing and protective phenotypes in the pea aphid.</title>
        <authorList>
            <person name="Arai H."/>
            <person name="Legeai F."/>
            <person name="Kageyama D."/>
            <person name="Sugio A."/>
            <person name="Simon J.C."/>
        </authorList>
    </citation>
    <scope>NUCLEOTIDE SEQUENCE [LARGE SCALE GENOMIC DNA]</scope>
    <source>
        <strain evidence="6">sAp269</strain>
    </source>
</reference>
<protein>
    <recommendedName>
        <fullName evidence="3">Small ribosomal subunit protein bS16</fullName>
    </recommendedName>
</protein>
<dbReference type="Gene3D" id="3.30.1320.10">
    <property type="match status" value="1"/>
</dbReference>
<feature type="compositionally biased region" description="Basic residues" evidence="4">
    <location>
        <begin position="94"/>
        <end position="109"/>
    </location>
</feature>
<accession>A0ABN7BYK9</accession>
<sequence>MVKLRLIPTGKSKSVQPSYRIVAIDARTKLNGRYIDKLGTYNPTSKEKQVTIDEVKALKFLSNGAQPTETVRSLLSAEGIMTKFHNLRQERKSSKPKKITKKVTVKNKKTATTNSIKKEEAPAT</sequence>
<dbReference type="Proteomes" id="UP001473424">
    <property type="component" value="Chromosome"/>
</dbReference>
<dbReference type="NCBIfam" id="TIGR00002">
    <property type="entry name" value="S16"/>
    <property type="match status" value="1"/>
</dbReference>
<dbReference type="Pfam" id="PF00886">
    <property type="entry name" value="Ribosomal_S16"/>
    <property type="match status" value="1"/>
</dbReference>
<name>A0ABN7BYK9_9MOLU</name>
<dbReference type="InterPro" id="IPR000307">
    <property type="entry name" value="Ribosomal_bS16"/>
</dbReference>
<dbReference type="PANTHER" id="PTHR12919">
    <property type="entry name" value="30S RIBOSOMAL PROTEIN S16"/>
    <property type="match status" value="1"/>
</dbReference>
<evidence type="ECO:0000256" key="1">
    <source>
        <dbReference type="ARBA" id="ARBA00022980"/>
    </source>
</evidence>
<organism evidence="5 6">
    <name type="scientific">Spiroplasma ixodetis</name>
    <dbReference type="NCBI Taxonomy" id="2141"/>
    <lineage>
        <taxon>Bacteria</taxon>
        <taxon>Bacillati</taxon>
        <taxon>Mycoplasmatota</taxon>
        <taxon>Mollicutes</taxon>
        <taxon>Entomoplasmatales</taxon>
        <taxon>Spiroplasmataceae</taxon>
        <taxon>Spiroplasma</taxon>
    </lineage>
</organism>
<comment type="similarity">
    <text evidence="3">Belongs to the bacterial ribosomal protein bS16 family.</text>
</comment>
<evidence type="ECO:0000256" key="4">
    <source>
        <dbReference type="SAM" id="MobiDB-lite"/>
    </source>
</evidence>
<feature type="region of interest" description="Disordered" evidence="4">
    <location>
        <begin position="88"/>
        <end position="124"/>
    </location>
</feature>
<dbReference type="RefSeq" id="WP_338974994.1">
    <property type="nucleotide sequence ID" value="NZ_AP028955.1"/>
</dbReference>
<proteinExistence type="inferred from homology"/>
<evidence type="ECO:0000256" key="2">
    <source>
        <dbReference type="ARBA" id="ARBA00023274"/>
    </source>
</evidence>
<dbReference type="SUPFAM" id="SSF54565">
    <property type="entry name" value="Ribosomal protein S16"/>
    <property type="match status" value="1"/>
</dbReference>
<gene>
    <name evidence="3" type="primary">rpsP</name>
    <name evidence="5" type="ORF">SAP269_19810</name>
</gene>
<evidence type="ECO:0000313" key="5">
    <source>
        <dbReference type="EMBL" id="BET39392.1"/>
    </source>
</evidence>
<dbReference type="InterPro" id="IPR023803">
    <property type="entry name" value="Ribosomal_bS16_dom_sf"/>
</dbReference>
<evidence type="ECO:0000313" key="6">
    <source>
        <dbReference type="Proteomes" id="UP001473424"/>
    </source>
</evidence>
<keyword evidence="2 3" id="KW-0687">Ribonucleoprotein</keyword>
<dbReference type="EMBL" id="AP028955">
    <property type="protein sequence ID" value="BET39392.1"/>
    <property type="molecule type" value="Genomic_DNA"/>
</dbReference>
<dbReference type="PANTHER" id="PTHR12919:SF20">
    <property type="entry name" value="SMALL RIBOSOMAL SUBUNIT PROTEIN BS16M"/>
    <property type="match status" value="1"/>
</dbReference>
<evidence type="ECO:0000256" key="3">
    <source>
        <dbReference type="HAMAP-Rule" id="MF_00385"/>
    </source>
</evidence>
<keyword evidence="1 3" id="KW-0689">Ribosomal protein</keyword>
<dbReference type="HAMAP" id="MF_00385">
    <property type="entry name" value="Ribosomal_bS16"/>
    <property type="match status" value="1"/>
</dbReference>
<keyword evidence="6" id="KW-1185">Reference proteome</keyword>